<feature type="transmembrane region" description="Helical" evidence="1">
    <location>
        <begin position="155"/>
        <end position="174"/>
    </location>
</feature>
<dbReference type="EMBL" id="DVMW01000012">
    <property type="protein sequence ID" value="HIU35270.1"/>
    <property type="molecule type" value="Genomic_DNA"/>
</dbReference>
<proteinExistence type="predicted"/>
<keyword evidence="1" id="KW-0812">Transmembrane</keyword>
<organism evidence="2 3">
    <name type="scientific">Candidatus Fimenecus excrementigallinarum</name>
    <dbReference type="NCBI Taxonomy" id="2840816"/>
    <lineage>
        <taxon>Bacteria</taxon>
        <taxon>Bacillati</taxon>
        <taxon>Bacillota</taxon>
        <taxon>Clostridia</taxon>
        <taxon>Candidatus Fimenecus</taxon>
    </lineage>
</organism>
<feature type="transmembrane region" description="Helical" evidence="1">
    <location>
        <begin position="117"/>
        <end position="143"/>
    </location>
</feature>
<name>A0A9D1ID77_9FIRM</name>
<evidence type="ECO:0000313" key="2">
    <source>
        <dbReference type="EMBL" id="HIU35270.1"/>
    </source>
</evidence>
<gene>
    <name evidence="2" type="ORF">IAC53_01500</name>
</gene>
<feature type="transmembrane region" description="Helical" evidence="1">
    <location>
        <begin position="12"/>
        <end position="32"/>
    </location>
</feature>
<keyword evidence="1" id="KW-1133">Transmembrane helix</keyword>
<evidence type="ECO:0000256" key="1">
    <source>
        <dbReference type="SAM" id="Phobius"/>
    </source>
</evidence>
<dbReference type="AlphaFoldDB" id="A0A9D1ID77"/>
<feature type="transmembrane region" description="Helical" evidence="1">
    <location>
        <begin position="75"/>
        <end position="97"/>
    </location>
</feature>
<keyword evidence="1" id="KW-0472">Membrane</keyword>
<sequence length="227" mass="25033">MDSLSVLLRHCLWLFVFGGLLGVLLEGVWWRVRYGFWQAHTTLLWSPLCTIYGFGCAGCYIGSLAFAGQPAGIRFLLFALIGAAVELVGGALVYYGLGMRAWDYSDTLLNFKGFVNLKMALMWGLIGCMFQLLLPALDGLLALAAHPALTGASQFAALFLTADTVVTSMALYRWSRRHAGTAAQSALGRRLDRRYPDAKMEKRFNNWYFADSGSARDARTRPAAEKA</sequence>
<accession>A0A9D1ID77</accession>
<protein>
    <submittedName>
        <fullName evidence="2">ABC transporter permease</fullName>
    </submittedName>
</protein>
<comment type="caution">
    <text evidence="2">The sequence shown here is derived from an EMBL/GenBank/DDBJ whole genome shotgun (WGS) entry which is preliminary data.</text>
</comment>
<dbReference type="InterPro" id="IPR010540">
    <property type="entry name" value="CmpB_TMEM229"/>
</dbReference>
<evidence type="ECO:0000313" key="3">
    <source>
        <dbReference type="Proteomes" id="UP000824071"/>
    </source>
</evidence>
<dbReference type="Pfam" id="PF06541">
    <property type="entry name" value="ABC_trans_CmpB"/>
    <property type="match status" value="1"/>
</dbReference>
<feature type="transmembrane region" description="Helical" evidence="1">
    <location>
        <begin position="44"/>
        <end position="68"/>
    </location>
</feature>
<reference evidence="2" key="2">
    <citation type="journal article" date="2021" name="PeerJ">
        <title>Extensive microbial diversity within the chicken gut microbiome revealed by metagenomics and culture.</title>
        <authorList>
            <person name="Gilroy R."/>
            <person name="Ravi A."/>
            <person name="Getino M."/>
            <person name="Pursley I."/>
            <person name="Horton D.L."/>
            <person name="Alikhan N.F."/>
            <person name="Baker D."/>
            <person name="Gharbi K."/>
            <person name="Hall N."/>
            <person name="Watson M."/>
            <person name="Adriaenssens E.M."/>
            <person name="Foster-Nyarko E."/>
            <person name="Jarju S."/>
            <person name="Secka A."/>
            <person name="Antonio M."/>
            <person name="Oren A."/>
            <person name="Chaudhuri R.R."/>
            <person name="La Ragione R."/>
            <person name="Hildebrand F."/>
            <person name="Pallen M.J."/>
        </authorList>
    </citation>
    <scope>NUCLEOTIDE SEQUENCE</scope>
    <source>
        <strain evidence="2">ChiGjej1B1-19959</strain>
    </source>
</reference>
<reference evidence="2" key="1">
    <citation type="submission" date="2020-10" db="EMBL/GenBank/DDBJ databases">
        <authorList>
            <person name="Gilroy R."/>
        </authorList>
    </citation>
    <scope>NUCLEOTIDE SEQUENCE</scope>
    <source>
        <strain evidence="2">ChiGjej1B1-19959</strain>
    </source>
</reference>
<dbReference type="Proteomes" id="UP000824071">
    <property type="component" value="Unassembled WGS sequence"/>
</dbReference>